<keyword evidence="3" id="KW-0732">Signal</keyword>
<evidence type="ECO:0000256" key="4">
    <source>
        <dbReference type="ARBA" id="ARBA00022801"/>
    </source>
</evidence>
<keyword evidence="8" id="KW-1185">Reference proteome</keyword>
<dbReference type="PANTHER" id="PTHR11802:SF3">
    <property type="entry name" value="RETINOID-INDUCIBLE SERINE CARBOXYPEPTIDASE"/>
    <property type="match status" value="1"/>
</dbReference>
<proteinExistence type="predicted"/>
<dbReference type="SUPFAM" id="SSF53474">
    <property type="entry name" value="alpha/beta-Hydrolases"/>
    <property type="match status" value="1"/>
</dbReference>
<dbReference type="AlphaFoldDB" id="A0A9X2JWQ4"/>
<feature type="region of interest" description="Disordered" evidence="6">
    <location>
        <begin position="1"/>
        <end position="39"/>
    </location>
</feature>
<evidence type="ECO:0000256" key="5">
    <source>
        <dbReference type="ARBA" id="ARBA00023180"/>
    </source>
</evidence>
<sequence>MTDAKSTSTDQPEATPAASDSEKKARREPADDLVTSHHTLHTADGDLAYTATTGRVVLRQEVVKDEKYDGRRPKAEVSLTYYTLDGADVTERPVTFAFNGGPGSSSVWLHLGVLGPRRVDSGDVGHLTPPPYGLVDNHETLLRVSDLVFIDPVSTGFSRASEGEQATPFHGFTGDLESVGEIIRLWTSRHDRWMSPKFLIGESYGGTRSAALAEYLQQRFGMFLNGVMLIAPAFNLEALFDAERSNLPHPLFLPLYAATAHYHGLHGDRELDDVVAEARDWAETYASVLARGARVPDDERAAAVTKIAALTGLSEDYVDRANLRLEHTRVYAELLRSRRLVTGRLDTRFTGPADHYIHEQMPYDPFITAISGPYTAALHHYLRGELGYEHDAVYEVLSRHVHPWSFKEFEGKAVDVADKLATAMLLNPHLQVHVAMGRYDGGVPVEAIEYSLDQMDIPAAYRERIETRVYPAGHMMYIHPESRVAQAADLADFVRRASNR</sequence>
<dbReference type="EMBL" id="JAMTCS010000002">
    <property type="protein sequence ID" value="MCP2263344.1"/>
    <property type="molecule type" value="Genomic_DNA"/>
</dbReference>
<dbReference type="InterPro" id="IPR001563">
    <property type="entry name" value="Peptidase_S10"/>
</dbReference>
<keyword evidence="2" id="KW-0645">Protease</keyword>
<organism evidence="7 8">
    <name type="scientific">Promicromonospora thailandica</name>
    <dbReference type="NCBI Taxonomy" id="765201"/>
    <lineage>
        <taxon>Bacteria</taxon>
        <taxon>Bacillati</taxon>
        <taxon>Actinomycetota</taxon>
        <taxon>Actinomycetes</taxon>
        <taxon>Micrococcales</taxon>
        <taxon>Promicromonosporaceae</taxon>
        <taxon>Promicromonospora</taxon>
    </lineage>
</organism>
<keyword evidence="5" id="KW-0325">Glycoprotein</keyword>
<keyword evidence="1 7" id="KW-0121">Carboxypeptidase</keyword>
<dbReference type="PANTHER" id="PTHR11802">
    <property type="entry name" value="SERINE PROTEASE FAMILY S10 SERINE CARBOXYPEPTIDASE"/>
    <property type="match status" value="1"/>
</dbReference>
<dbReference type="RefSeq" id="WP_253832821.1">
    <property type="nucleotide sequence ID" value="NZ_JAMTCS010000002.1"/>
</dbReference>
<dbReference type="Pfam" id="PF00450">
    <property type="entry name" value="Peptidase_S10"/>
    <property type="match status" value="1"/>
</dbReference>
<accession>A0A9X2JWQ4</accession>
<gene>
    <name evidence="7" type="ORF">APR03_000675</name>
</gene>
<dbReference type="GO" id="GO:0006508">
    <property type="term" value="P:proteolysis"/>
    <property type="evidence" value="ECO:0007669"/>
    <property type="project" value="UniProtKB-KW"/>
</dbReference>
<evidence type="ECO:0000313" key="7">
    <source>
        <dbReference type="EMBL" id="MCP2263344.1"/>
    </source>
</evidence>
<evidence type="ECO:0000256" key="1">
    <source>
        <dbReference type="ARBA" id="ARBA00022645"/>
    </source>
</evidence>
<evidence type="ECO:0000256" key="2">
    <source>
        <dbReference type="ARBA" id="ARBA00022670"/>
    </source>
</evidence>
<protein>
    <submittedName>
        <fullName evidence="7">Carboxypeptidase C (Cathepsin A)</fullName>
    </submittedName>
</protein>
<name>A0A9X2JWQ4_9MICO</name>
<feature type="compositionally biased region" description="Basic and acidic residues" evidence="6">
    <location>
        <begin position="20"/>
        <end position="30"/>
    </location>
</feature>
<evidence type="ECO:0000256" key="6">
    <source>
        <dbReference type="SAM" id="MobiDB-lite"/>
    </source>
</evidence>
<comment type="caution">
    <text evidence="7">The sequence shown here is derived from an EMBL/GenBank/DDBJ whole genome shotgun (WGS) entry which is preliminary data.</text>
</comment>
<dbReference type="Gene3D" id="3.40.50.1820">
    <property type="entry name" value="alpha/beta hydrolase"/>
    <property type="match status" value="1"/>
</dbReference>
<reference evidence="7" key="1">
    <citation type="submission" date="2022-06" db="EMBL/GenBank/DDBJ databases">
        <title>Genomic Encyclopedia of Archaeal and Bacterial Type Strains, Phase II (KMG-II): from individual species to whole genera.</title>
        <authorList>
            <person name="Goeker M."/>
        </authorList>
    </citation>
    <scope>NUCLEOTIDE SEQUENCE</scope>
    <source>
        <strain evidence="7">DSM 26652</strain>
    </source>
</reference>
<dbReference type="Proteomes" id="UP001139493">
    <property type="component" value="Unassembled WGS sequence"/>
</dbReference>
<keyword evidence="4" id="KW-0378">Hydrolase</keyword>
<evidence type="ECO:0000256" key="3">
    <source>
        <dbReference type="ARBA" id="ARBA00022729"/>
    </source>
</evidence>
<feature type="compositionally biased region" description="Polar residues" evidence="6">
    <location>
        <begin position="1"/>
        <end position="12"/>
    </location>
</feature>
<evidence type="ECO:0000313" key="8">
    <source>
        <dbReference type="Proteomes" id="UP001139493"/>
    </source>
</evidence>
<dbReference type="InterPro" id="IPR029058">
    <property type="entry name" value="AB_hydrolase_fold"/>
</dbReference>
<dbReference type="GO" id="GO:0004185">
    <property type="term" value="F:serine-type carboxypeptidase activity"/>
    <property type="evidence" value="ECO:0007669"/>
    <property type="project" value="InterPro"/>
</dbReference>